<reference evidence="2 3" key="2">
    <citation type="submission" date="2018-11" db="EMBL/GenBank/DDBJ databases">
        <authorList>
            <consortium name="Pathogen Informatics"/>
        </authorList>
    </citation>
    <scope>NUCLEOTIDE SEQUENCE [LARGE SCALE GENOMIC DNA]</scope>
</reference>
<evidence type="ECO:0000313" key="4">
    <source>
        <dbReference type="WBParaSite" id="GPUH_0000836601-mRNA-1"/>
    </source>
</evidence>
<accession>A0A183DI16</accession>
<name>A0A183DI16_9BILA</name>
<dbReference type="EMBL" id="UYRT01024147">
    <property type="protein sequence ID" value="VDK62075.1"/>
    <property type="molecule type" value="Genomic_DNA"/>
</dbReference>
<organism evidence="4">
    <name type="scientific">Gongylonema pulchrum</name>
    <dbReference type="NCBI Taxonomy" id="637853"/>
    <lineage>
        <taxon>Eukaryota</taxon>
        <taxon>Metazoa</taxon>
        <taxon>Ecdysozoa</taxon>
        <taxon>Nematoda</taxon>
        <taxon>Chromadorea</taxon>
        <taxon>Rhabditida</taxon>
        <taxon>Spirurina</taxon>
        <taxon>Spiruromorpha</taxon>
        <taxon>Spiruroidea</taxon>
        <taxon>Gongylonematidae</taxon>
        <taxon>Gongylonema</taxon>
    </lineage>
</organism>
<evidence type="ECO:0000259" key="1">
    <source>
        <dbReference type="Pfam" id="PF00566"/>
    </source>
</evidence>
<dbReference type="Proteomes" id="UP000271098">
    <property type="component" value="Unassembled WGS sequence"/>
</dbReference>
<dbReference type="Pfam" id="PF00566">
    <property type="entry name" value="RabGAP-TBC"/>
    <property type="match status" value="1"/>
</dbReference>
<evidence type="ECO:0000313" key="2">
    <source>
        <dbReference type="EMBL" id="VDK62075.1"/>
    </source>
</evidence>
<dbReference type="OrthoDB" id="10264062at2759"/>
<feature type="domain" description="Rab-GAP TBC" evidence="1">
    <location>
        <begin position="7"/>
        <end position="86"/>
    </location>
</feature>
<evidence type="ECO:0000313" key="3">
    <source>
        <dbReference type="Proteomes" id="UP000271098"/>
    </source>
</evidence>
<sequence>MKATKLFLKARKVLSEDYYRMKLQWKTISKDQESRFSEFAAKKALIEKDVSRTDRTHVFFGGSDNSNLTLLNDILMTYCMYNFDLGKYPYACVLVACPNKGRGRRAISLSALTVE</sequence>
<dbReference type="InterPro" id="IPR000195">
    <property type="entry name" value="Rab-GAP-TBC_dom"/>
</dbReference>
<protein>
    <submittedName>
        <fullName evidence="4">Rab-GAP TBC domain-containing protein</fullName>
    </submittedName>
</protein>
<gene>
    <name evidence="2" type="ORF">GPUH_LOCUS8357</name>
</gene>
<dbReference type="Gene3D" id="1.10.8.270">
    <property type="entry name" value="putative rabgap domain of human tbc1 domain family member 14 like domains"/>
    <property type="match status" value="1"/>
</dbReference>
<dbReference type="AlphaFoldDB" id="A0A183DI16"/>
<dbReference type="InterPro" id="IPR035969">
    <property type="entry name" value="Rab-GAP_TBC_sf"/>
</dbReference>
<dbReference type="SUPFAM" id="SSF47923">
    <property type="entry name" value="Ypt/Rab-GAP domain of gyp1p"/>
    <property type="match status" value="1"/>
</dbReference>
<keyword evidence="3" id="KW-1185">Reference proteome</keyword>
<reference evidence="4" key="1">
    <citation type="submission" date="2016-06" db="UniProtKB">
        <authorList>
            <consortium name="WormBaseParasite"/>
        </authorList>
    </citation>
    <scope>IDENTIFICATION</scope>
</reference>
<dbReference type="WBParaSite" id="GPUH_0000836601-mRNA-1">
    <property type="protein sequence ID" value="GPUH_0000836601-mRNA-1"/>
    <property type="gene ID" value="GPUH_0000836601"/>
</dbReference>
<proteinExistence type="predicted"/>